<sequence length="40" mass="4599">MTLTARLFCCRDFLSYGNPRAAYLMSSKTLYGTIYLPFRG</sequence>
<dbReference type="EMBL" id="GBRH01237671">
    <property type="protein sequence ID" value="JAD60224.1"/>
    <property type="molecule type" value="Transcribed_RNA"/>
</dbReference>
<reference evidence="1" key="1">
    <citation type="submission" date="2014-09" db="EMBL/GenBank/DDBJ databases">
        <authorList>
            <person name="Magalhaes I.L.F."/>
            <person name="Oliveira U."/>
            <person name="Santos F.R."/>
            <person name="Vidigal T.H.D.A."/>
            <person name="Brescovit A.D."/>
            <person name="Santos A.J."/>
        </authorList>
    </citation>
    <scope>NUCLEOTIDE SEQUENCE</scope>
    <source>
        <tissue evidence="1">Shoot tissue taken approximately 20 cm above the soil surface</tissue>
    </source>
</reference>
<evidence type="ECO:0000313" key="1">
    <source>
        <dbReference type="EMBL" id="JAD60224.1"/>
    </source>
</evidence>
<name>A0A0A9B8D0_ARUDO</name>
<proteinExistence type="predicted"/>
<protein>
    <submittedName>
        <fullName evidence="1">Uncharacterized protein</fullName>
    </submittedName>
</protein>
<organism evidence="1">
    <name type="scientific">Arundo donax</name>
    <name type="common">Giant reed</name>
    <name type="synonym">Donax arundinaceus</name>
    <dbReference type="NCBI Taxonomy" id="35708"/>
    <lineage>
        <taxon>Eukaryota</taxon>
        <taxon>Viridiplantae</taxon>
        <taxon>Streptophyta</taxon>
        <taxon>Embryophyta</taxon>
        <taxon>Tracheophyta</taxon>
        <taxon>Spermatophyta</taxon>
        <taxon>Magnoliopsida</taxon>
        <taxon>Liliopsida</taxon>
        <taxon>Poales</taxon>
        <taxon>Poaceae</taxon>
        <taxon>PACMAD clade</taxon>
        <taxon>Arundinoideae</taxon>
        <taxon>Arundineae</taxon>
        <taxon>Arundo</taxon>
    </lineage>
</organism>
<accession>A0A0A9B8D0</accession>
<dbReference type="AlphaFoldDB" id="A0A0A9B8D0"/>
<reference evidence="1" key="2">
    <citation type="journal article" date="2015" name="Data Brief">
        <title>Shoot transcriptome of the giant reed, Arundo donax.</title>
        <authorList>
            <person name="Barrero R.A."/>
            <person name="Guerrero F.D."/>
            <person name="Moolhuijzen P."/>
            <person name="Goolsby J.A."/>
            <person name="Tidwell J."/>
            <person name="Bellgard S.E."/>
            <person name="Bellgard M.I."/>
        </authorList>
    </citation>
    <scope>NUCLEOTIDE SEQUENCE</scope>
    <source>
        <tissue evidence="1">Shoot tissue taken approximately 20 cm above the soil surface</tissue>
    </source>
</reference>